<feature type="domain" description="C2H2-type" evidence="4">
    <location>
        <begin position="1365"/>
        <end position="1392"/>
    </location>
</feature>
<evidence type="ECO:0000256" key="2">
    <source>
        <dbReference type="SAM" id="MobiDB-lite"/>
    </source>
</evidence>
<name>A0A8B6FH32_MYTGA</name>
<accession>A0A8B6FH32</accession>
<keyword evidence="1" id="KW-0479">Metal-binding</keyword>
<keyword evidence="1" id="KW-0862">Zinc</keyword>
<feature type="compositionally biased region" description="Polar residues" evidence="2">
    <location>
        <begin position="577"/>
        <end position="601"/>
    </location>
</feature>
<feature type="region of interest" description="Disordered" evidence="2">
    <location>
        <begin position="1530"/>
        <end position="1586"/>
    </location>
</feature>
<feature type="region of interest" description="Disordered" evidence="2">
    <location>
        <begin position="1451"/>
        <end position="1475"/>
    </location>
</feature>
<dbReference type="OrthoDB" id="6102286at2759"/>
<feature type="compositionally biased region" description="Polar residues" evidence="2">
    <location>
        <begin position="361"/>
        <end position="382"/>
    </location>
</feature>
<comment type="caution">
    <text evidence="5">The sequence shown here is derived from an EMBL/GenBank/DDBJ whole genome shotgun (WGS) entry which is preliminary data.</text>
</comment>
<feature type="compositionally biased region" description="Basic and acidic residues" evidence="2">
    <location>
        <begin position="1577"/>
        <end position="1586"/>
    </location>
</feature>
<feature type="region of interest" description="Disordered" evidence="2">
    <location>
        <begin position="361"/>
        <end position="430"/>
    </location>
</feature>
<evidence type="ECO:0000256" key="1">
    <source>
        <dbReference type="PROSITE-ProRule" id="PRU00042"/>
    </source>
</evidence>
<feature type="region of interest" description="Disordered" evidence="2">
    <location>
        <begin position="149"/>
        <end position="171"/>
    </location>
</feature>
<feature type="compositionally biased region" description="Polar residues" evidence="2">
    <location>
        <begin position="724"/>
        <end position="737"/>
    </location>
</feature>
<gene>
    <name evidence="5" type="ORF">MGAL_10B051292</name>
</gene>
<dbReference type="GO" id="GO:0008270">
    <property type="term" value="F:zinc ion binding"/>
    <property type="evidence" value="ECO:0007669"/>
    <property type="project" value="UniProtKB-KW"/>
</dbReference>
<dbReference type="PROSITE" id="PS50157">
    <property type="entry name" value="ZINC_FINGER_C2H2_2"/>
    <property type="match status" value="1"/>
</dbReference>
<keyword evidence="3" id="KW-0732">Signal</keyword>
<keyword evidence="1" id="KW-0863">Zinc-finger</keyword>
<dbReference type="PROSITE" id="PS00028">
    <property type="entry name" value="ZINC_FINGER_C2H2_1"/>
    <property type="match status" value="3"/>
</dbReference>
<feature type="compositionally biased region" description="Polar residues" evidence="2">
    <location>
        <begin position="155"/>
        <end position="166"/>
    </location>
</feature>
<protein>
    <recommendedName>
        <fullName evidence="4">C2H2-type domain-containing protein</fullName>
    </recommendedName>
</protein>
<reference evidence="5" key="1">
    <citation type="submission" date="2018-11" db="EMBL/GenBank/DDBJ databases">
        <authorList>
            <person name="Alioto T."/>
            <person name="Alioto T."/>
        </authorList>
    </citation>
    <scope>NUCLEOTIDE SEQUENCE</scope>
</reference>
<feature type="compositionally biased region" description="Polar residues" evidence="2">
    <location>
        <begin position="612"/>
        <end position="625"/>
    </location>
</feature>
<evidence type="ECO:0000256" key="3">
    <source>
        <dbReference type="SAM" id="SignalP"/>
    </source>
</evidence>
<feature type="chain" id="PRO_5032587819" description="C2H2-type domain-containing protein" evidence="3">
    <location>
        <begin position="20"/>
        <end position="1613"/>
    </location>
</feature>
<dbReference type="InterPro" id="IPR013087">
    <property type="entry name" value="Znf_C2H2_type"/>
</dbReference>
<organism evidence="5 6">
    <name type="scientific">Mytilus galloprovincialis</name>
    <name type="common">Mediterranean mussel</name>
    <dbReference type="NCBI Taxonomy" id="29158"/>
    <lineage>
        <taxon>Eukaryota</taxon>
        <taxon>Metazoa</taxon>
        <taxon>Spiralia</taxon>
        <taxon>Lophotrochozoa</taxon>
        <taxon>Mollusca</taxon>
        <taxon>Bivalvia</taxon>
        <taxon>Autobranchia</taxon>
        <taxon>Pteriomorphia</taxon>
        <taxon>Mytilida</taxon>
        <taxon>Mytiloidea</taxon>
        <taxon>Mytilidae</taxon>
        <taxon>Mytilinae</taxon>
        <taxon>Mytilus</taxon>
    </lineage>
</organism>
<dbReference type="Gene3D" id="3.30.160.60">
    <property type="entry name" value="Classic Zinc Finger"/>
    <property type="match status" value="1"/>
</dbReference>
<dbReference type="Proteomes" id="UP000596742">
    <property type="component" value="Unassembled WGS sequence"/>
</dbReference>
<dbReference type="EMBL" id="UYJE01006742">
    <property type="protein sequence ID" value="VDI48507.1"/>
    <property type="molecule type" value="Genomic_DNA"/>
</dbReference>
<feature type="signal peptide" evidence="3">
    <location>
        <begin position="1"/>
        <end position="19"/>
    </location>
</feature>
<feature type="compositionally biased region" description="Polar residues" evidence="2">
    <location>
        <begin position="1537"/>
        <end position="1553"/>
    </location>
</feature>
<feature type="compositionally biased region" description="Basic and acidic residues" evidence="2">
    <location>
        <begin position="452"/>
        <end position="478"/>
    </location>
</feature>
<feature type="compositionally biased region" description="Polar residues" evidence="2">
    <location>
        <begin position="669"/>
        <end position="684"/>
    </location>
</feature>
<dbReference type="SUPFAM" id="SSF57667">
    <property type="entry name" value="beta-beta-alpha zinc fingers"/>
    <property type="match status" value="1"/>
</dbReference>
<feature type="region of interest" description="Disordered" evidence="2">
    <location>
        <begin position="547"/>
        <end position="684"/>
    </location>
</feature>
<dbReference type="InterPro" id="IPR036236">
    <property type="entry name" value="Znf_C2H2_sf"/>
</dbReference>
<keyword evidence="6" id="KW-1185">Reference proteome</keyword>
<sequence length="1613" mass="181856">MSSIVVWNHCKFVICLTFGSTPFCSLMGQQMSVDDQDEGFKNIISRMLQEADEENDSAKVNSGKKSNEKFIIDSDVGLDNKVKVNNSEQSTTNEQKEKDKTELIDTITGTELTDDVYKKSHLEPNDDLFEKSHADFRENKNLGMSVSSEFRKSTENAQSPNLQNLKQEQETDVSACLEKDQVKVTKEKESISATGKKSATCTEMTNEKLKEITAKHNAKDKPKSLETVFLKDRIDNLITSCLSSKNYESDIEGKNKSVVDSNQTSLQLIKQENRDTFDSSTSHSLSSRSEEVIKIVHDNNTNLVQSQNCKTGNLEQVQNLENQNNLKMEINTQGVSKQKEGNRETTTFQTLIEKVLDNSLQKTKSVDSGPNSNGCKQVSENVRQIPDNRIPNRNHLHTIKNEIRNELLVKDTSDKPRTESKPPDDMSINKSKVVYLKDHIEKVLEKSFQNSSKRDNEEVRVQDRTPSKQPDERFQHKENDLRTIHRERSQSLVGEPVRHYRDRSHSFSAQEASIEMKRHKSLEAYDLEHLGPPKLIKVSDIYPDVNRDQSRYLQPPRIDTFDGNSRGSFKSAMSPGGSYSRSPLDQSPVSPYYNHSPNSWHGHSPREHVMPSNLSPKQNVPSPGYQSARYPVSPGYPPSRYSNGPQTSQKPISNRGFQQPYPQAVPGYLTNSPDSRTNYQTGNQQISPNAQQHMNRNYPQHFSTRPVVSGSQNFHSNELHSKHQMSPGQPYQQSSPRQLPYPSNHPQMSPSPHVPYSNESTQQMPRVMMPSPQHYPTHSDHNQIYPPTSNMHHVRQTHPGYSPMNNRNNGAGYVDTPMRNAQISQVAPRMAGPMHRSPQYNVEGHNRNPSVSSAMALGPVPPQHYFKQQSQKPPQLFPSSPPIPSVREFHPNRTVFQTPPHAAVRPETKYRQPEAVEIPPRIQSRSEEKVNRQPRHEHALDFSVNREDSNVDQDMQPLDLTCKVKTKPKEVPVTRPASKCYSGFEYLVKGQFEKGVFEENSGSHPHKQAVSSQYSSQTQVAYPNYEAQNRTGNMLRPSECGTGSRSYSQMPVQQSLQGQNDGTTYRPNSRVQVTMSPQTSSLNDEMISADNCIKVQSPINQSVHLPQDPKKGPNVSRHEPIQNILGSHSPTDILYLICRLCGQTYGSPYGFRKHFRNQHGFEPRAEHTIVQTISETKTAKTALLSPSPNQQAILVAQHPNTLSTSSVDENKISVAENPRALSHTKTMRVPVNQEEQSHTETVAIVKEENMEYMSSDGACDIQKMESDRGNRKYLECHECGQTFQLNDFGAYKRHCRQHGHPKINNPFDPSFTSEQQNMNSGEDIKSKNDSRGDISNVCKECNIPFASSDFLKEHMNSIHPELTIYSCLTCSDKFLDEAAYQNHIKSHIETKDINEVSMKKRLIGDFQKGQFESKQEEIISSTSVTKSAADSMVITASPDSSSDMIKKTLSVVDSQTGPLTPNVQSQSDKQSNESDSNLDIKMEISHQNSCDSATQKIDDSDSDTLYLHKKFGSKRKFITSLNNDVIEPKVFRKDKSPGNTRSPSVLSTNSCDSEQPDTKSESDQESNISCLNMDGMDDSKVGKCSGKTEARHQLPFVWDRVTRSQVGRKPAKN</sequence>
<feature type="compositionally biased region" description="Polar residues" evidence="2">
    <location>
        <begin position="640"/>
        <end position="661"/>
    </location>
</feature>
<feature type="region of interest" description="Disordered" evidence="2">
    <location>
        <begin position="700"/>
        <end position="760"/>
    </location>
</feature>
<dbReference type="SMART" id="SM00355">
    <property type="entry name" value="ZnF_C2H2"/>
    <property type="match status" value="4"/>
</dbReference>
<proteinExistence type="predicted"/>
<evidence type="ECO:0000313" key="6">
    <source>
        <dbReference type="Proteomes" id="UP000596742"/>
    </source>
</evidence>
<feature type="region of interest" description="Disordered" evidence="2">
    <location>
        <begin position="842"/>
        <end position="876"/>
    </location>
</feature>
<feature type="compositionally biased region" description="Basic and acidic residues" evidence="2">
    <location>
        <begin position="399"/>
        <end position="424"/>
    </location>
</feature>
<evidence type="ECO:0000313" key="5">
    <source>
        <dbReference type="EMBL" id="VDI48507.1"/>
    </source>
</evidence>
<evidence type="ECO:0000259" key="4">
    <source>
        <dbReference type="PROSITE" id="PS50157"/>
    </source>
</evidence>
<feature type="region of interest" description="Disordered" evidence="2">
    <location>
        <begin position="446"/>
        <end position="478"/>
    </location>
</feature>